<evidence type="ECO:0000313" key="3">
    <source>
        <dbReference type="Proteomes" id="UP000663090"/>
    </source>
</evidence>
<evidence type="ECO:0000256" key="1">
    <source>
        <dbReference type="SAM" id="MobiDB-lite"/>
    </source>
</evidence>
<proteinExistence type="predicted"/>
<dbReference type="InterPro" id="IPR023393">
    <property type="entry name" value="START-like_dom_sf"/>
</dbReference>
<gene>
    <name evidence="2" type="ORF">JY572_33125</name>
</gene>
<dbReference type="Gene3D" id="3.30.530.20">
    <property type="match status" value="1"/>
</dbReference>
<organism evidence="2 3">
    <name type="scientific">Myxococcus landrumensis</name>
    <dbReference type="NCBI Taxonomy" id="2813577"/>
    <lineage>
        <taxon>Bacteria</taxon>
        <taxon>Pseudomonadati</taxon>
        <taxon>Myxococcota</taxon>
        <taxon>Myxococcia</taxon>
        <taxon>Myxococcales</taxon>
        <taxon>Cystobacterineae</taxon>
        <taxon>Myxococcaceae</taxon>
        <taxon>Myxococcus</taxon>
    </lineage>
</organism>
<reference evidence="2 3" key="1">
    <citation type="submission" date="2021-02" db="EMBL/GenBank/DDBJ databases">
        <title>De Novo genome assembly of isolated myxobacteria.</title>
        <authorList>
            <person name="Stevens D.C."/>
        </authorList>
    </citation>
    <scope>NUCLEOTIDE SEQUENCE [LARGE SCALE GENOMIC DNA]</scope>
    <source>
        <strain evidence="2 3">SCHIC003</strain>
    </source>
</reference>
<dbReference type="SUPFAM" id="SSF55961">
    <property type="entry name" value="Bet v1-like"/>
    <property type="match status" value="1"/>
</dbReference>
<feature type="region of interest" description="Disordered" evidence="1">
    <location>
        <begin position="141"/>
        <end position="184"/>
    </location>
</feature>
<dbReference type="RefSeq" id="WP_206714851.1">
    <property type="nucleotide sequence ID" value="NZ_CP071091.1"/>
</dbReference>
<dbReference type="EMBL" id="CP071091">
    <property type="protein sequence ID" value="QSQ13146.1"/>
    <property type="molecule type" value="Genomic_DNA"/>
</dbReference>
<evidence type="ECO:0000313" key="2">
    <source>
        <dbReference type="EMBL" id="QSQ13146.1"/>
    </source>
</evidence>
<name>A0ABX7N3T9_9BACT</name>
<feature type="compositionally biased region" description="Low complexity" evidence="1">
    <location>
        <begin position="141"/>
        <end position="170"/>
    </location>
</feature>
<keyword evidence="3" id="KW-1185">Reference proteome</keyword>
<protein>
    <submittedName>
        <fullName evidence="2">Uncharacterized protein</fullName>
    </submittedName>
</protein>
<dbReference type="Proteomes" id="UP000663090">
    <property type="component" value="Chromosome"/>
</dbReference>
<accession>A0ABX7N3T9</accession>
<sequence>MPTGLTADGSYQAGARRTMDLTAQDAWRNWAEAQGLGRWLSQARTALTEGEETTLADGTHVLAVRVRPPSLLRIRLSRADWPQPRTAQLRVLAAARGSTVALHMEGLPDAAARAGYIEHWNAALTGARAPDAKKTTVAKKAASAKKTTVAKKAASAKKTTVAKKAASAKKVPARNSAGKKPSAR</sequence>